<dbReference type="EMBL" id="CP023344">
    <property type="protein sequence ID" value="ATC64206.1"/>
    <property type="molecule type" value="Genomic_DNA"/>
</dbReference>
<accession>A0A290QD75</accession>
<evidence type="ECO:0000256" key="2">
    <source>
        <dbReference type="SAM" id="MobiDB-lite"/>
    </source>
</evidence>
<dbReference type="PANTHER" id="PTHR11328">
    <property type="entry name" value="MAJOR FACILITATOR SUPERFAMILY DOMAIN-CONTAINING PROTEIN"/>
    <property type="match status" value="1"/>
</dbReference>
<feature type="transmembrane region" description="Helical" evidence="3">
    <location>
        <begin position="258"/>
        <end position="280"/>
    </location>
</feature>
<keyword evidence="3" id="KW-0812">Transmembrane</keyword>
<dbReference type="Pfam" id="PF13347">
    <property type="entry name" value="MFS_2"/>
    <property type="match status" value="1"/>
</dbReference>
<feature type="transmembrane region" description="Helical" evidence="3">
    <location>
        <begin position="104"/>
        <end position="124"/>
    </location>
</feature>
<evidence type="ECO:0000256" key="3">
    <source>
        <dbReference type="SAM" id="Phobius"/>
    </source>
</evidence>
<organism evidence="4 5">
    <name type="scientific">Nibricoccus aquaticus</name>
    <dbReference type="NCBI Taxonomy" id="2576891"/>
    <lineage>
        <taxon>Bacteria</taxon>
        <taxon>Pseudomonadati</taxon>
        <taxon>Verrucomicrobiota</taxon>
        <taxon>Opitutia</taxon>
        <taxon>Opitutales</taxon>
        <taxon>Opitutaceae</taxon>
        <taxon>Nibricoccus</taxon>
    </lineage>
</organism>
<dbReference type="Proteomes" id="UP000217265">
    <property type="component" value="Chromosome"/>
</dbReference>
<feature type="transmembrane region" description="Helical" evidence="3">
    <location>
        <begin position="328"/>
        <end position="347"/>
    </location>
</feature>
<dbReference type="Gene3D" id="1.20.1250.20">
    <property type="entry name" value="MFS general substrate transporter like domains"/>
    <property type="match status" value="1"/>
</dbReference>
<feature type="region of interest" description="Disordered" evidence="2">
    <location>
        <begin position="1"/>
        <end position="24"/>
    </location>
</feature>
<dbReference type="InterPro" id="IPR039672">
    <property type="entry name" value="MFS_2"/>
</dbReference>
<sequence>MCFRGHLLSRMSTSPSAAPHKTESVDRVPLREKIGLGLGKVVADGTHGTLHVLVNPIFNMTLGLNPALISLVVFIQRFWDAMLDPIVGQFSDNFRSRWGRRRPLLLASAVPLALLFGALWWFPAGASESMLFWHLLLVSLVFYAAHSLYAMPLGGLMVEATDDYHERTRLAGLTLAFGFAFQIGSQWLFKLTQLDVFSDQISGLRWVTGGCVVLFLIAGLLPVFMCRERHYKRIAVKQPRTSLRKNLKMIGDNRSFKALLGARFVSSFGYNIVGMLGIYMNTYYVFGGDLKGAAFAYGFLGSAFHVAAIVMSLLVYPAIARRLGKKRTLQVAAGVLIAGCLSKIIVYQPGNPWLQFIVLGTNGAAIAGLSLMTNAMLGDVADQDEWRTGLRREALFSSLLSWFEKAGNSLGSLIAGFILVWIGFNAKLGAQSAQTLLFMKYSYVLAPLIGALLALYFIRRYELTETGAYQIKEELARRRAAAAAEIPPGAQSS</sequence>
<dbReference type="GO" id="GO:0005886">
    <property type="term" value="C:plasma membrane"/>
    <property type="evidence" value="ECO:0007669"/>
    <property type="project" value="TreeGrafter"/>
</dbReference>
<keyword evidence="5" id="KW-1185">Reference proteome</keyword>
<gene>
    <name evidence="4" type="ORF">CMV30_09695</name>
</gene>
<protein>
    <recommendedName>
        <fullName evidence="6">MFS transporter</fullName>
    </recommendedName>
</protein>
<proteinExistence type="inferred from homology"/>
<comment type="similarity">
    <text evidence="1">Belongs to the sodium:galactoside symporter (TC 2.A.2) family.</text>
</comment>
<dbReference type="SUPFAM" id="SSF103473">
    <property type="entry name" value="MFS general substrate transporter"/>
    <property type="match status" value="1"/>
</dbReference>
<feature type="transmembrane region" description="Helical" evidence="3">
    <location>
        <begin position="436"/>
        <end position="458"/>
    </location>
</feature>
<evidence type="ECO:0000256" key="1">
    <source>
        <dbReference type="ARBA" id="ARBA00009617"/>
    </source>
</evidence>
<dbReference type="AlphaFoldDB" id="A0A290QD75"/>
<feature type="transmembrane region" description="Helical" evidence="3">
    <location>
        <begin position="204"/>
        <end position="224"/>
    </location>
</feature>
<dbReference type="OrthoDB" id="9764596at2"/>
<dbReference type="GO" id="GO:0015293">
    <property type="term" value="F:symporter activity"/>
    <property type="evidence" value="ECO:0007669"/>
    <property type="project" value="InterPro"/>
</dbReference>
<reference evidence="4 5" key="1">
    <citation type="submission" date="2017-09" db="EMBL/GenBank/DDBJ databases">
        <title>Complete genome sequence of Verrucomicrobial strain HZ-65, isolated from freshwater.</title>
        <authorList>
            <person name="Choi A."/>
        </authorList>
    </citation>
    <scope>NUCLEOTIDE SEQUENCE [LARGE SCALE GENOMIC DNA]</scope>
    <source>
        <strain evidence="4 5">HZ-65</strain>
    </source>
</reference>
<dbReference type="PANTHER" id="PTHR11328:SF24">
    <property type="entry name" value="MAJOR FACILITATOR SUPERFAMILY (MFS) PROFILE DOMAIN-CONTAINING PROTEIN"/>
    <property type="match status" value="1"/>
</dbReference>
<feature type="transmembrane region" description="Helical" evidence="3">
    <location>
        <begin position="170"/>
        <end position="189"/>
    </location>
</feature>
<keyword evidence="3" id="KW-0472">Membrane</keyword>
<evidence type="ECO:0008006" key="6">
    <source>
        <dbReference type="Google" id="ProtNLM"/>
    </source>
</evidence>
<feature type="transmembrane region" description="Helical" evidence="3">
    <location>
        <begin position="57"/>
        <end position="75"/>
    </location>
</feature>
<keyword evidence="3" id="KW-1133">Transmembrane helix</keyword>
<feature type="transmembrane region" description="Helical" evidence="3">
    <location>
        <begin position="353"/>
        <end position="377"/>
    </location>
</feature>
<feature type="transmembrane region" description="Helical" evidence="3">
    <location>
        <begin position="406"/>
        <end position="424"/>
    </location>
</feature>
<dbReference type="GO" id="GO:0008643">
    <property type="term" value="P:carbohydrate transport"/>
    <property type="evidence" value="ECO:0007669"/>
    <property type="project" value="InterPro"/>
</dbReference>
<evidence type="ECO:0000313" key="4">
    <source>
        <dbReference type="EMBL" id="ATC64206.1"/>
    </source>
</evidence>
<dbReference type="InterPro" id="IPR036259">
    <property type="entry name" value="MFS_trans_sf"/>
</dbReference>
<feature type="transmembrane region" description="Helical" evidence="3">
    <location>
        <begin position="130"/>
        <end position="149"/>
    </location>
</feature>
<name>A0A290QD75_9BACT</name>
<evidence type="ECO:0000313" key="5">
    <source>
        <dbReference type="Proteomes" id="UP000217265"/>
    </source>
</evidence>
<feature type="transmembrane region" description="Helical" evidence="3">
    <location>
        <begin position="292"/>
        <end position="316"/>
    </location>
</feature>
<dbReference type="KEGG" id="vbh:CMV30_09695"/>